<gene>
    <name evidence="1" type="ORF">FEV51_08270</name>
</gene>
<proteinExistence type="predicted"/>
<reference evidence="1 2" key="1">
    <citation type="submission" date="2019-05" db="EMBL/GenBank/DDBJ databases">
        <title>Erythrobacter marisflavi sp. nov., isolated from isolated from water of an estuary environment.</title>
        <authorList>
            <person name="Yoon J.-H."/>
        </authorList>
    </citation>
    <scope>NUCLEOTIDE SEQUENCE [LARGE SCALE GENOMIC DNA]</scope>
    <source>
        <strain evidence="1 2">KEM-5</strain>
    </source>
</reference>
<comment type="caution">
    <text evidence="1">The sequence shown here is derived from an EMBL/GenBank/DDBJ whole genome shotgun (WGS) entry which is preliminary data.</text>
</comment>
<organism evidence="1 2">
    <name type="scientific">Qipengyuania marisflavi</name>
    <dbReference type="NCBI Taxonomy" id="2486356"/>
    <lineage>
        <taxon>Bacteria</taxon>
        <taxon>Pseudomonadati</taxon>
        <taxon>Pseudomonadota</taxon>
        <taxon>Alphaproteobacteria</taxon>
        <taxon>Sphingomonadales</taxon>
        <taxon>Erythrobacteraceae</taxon>
        <taxon>Qipengyuania</taxon>
    </lineage>
</organism>
<dbReference type="RefSeq" id="WP_138617790.1">
    <property type="nucleotide sequence ID" value="NZ_VCAO01000003.1"/>
</dbReference>
<name>A0A5S3P5F8_9SPHN</name>
<evidence type="ECO:0000313" key="1">
    <source>
        <dbReference type="EMBL" id="TMM48272.1"/>
    </source>
</evidence>
<protein>
    <submittedName>
        <fullName evidence="1">Uncharacterized protein</fullName>
    </submittedName>
</protein>
<sequence length="132" mass="14019">MSAMSHEFDLSQATMLPPAKPGPHPIPDAGALASQWDAVHEAAAAVGHLAQLSREDTDYSVQSLPLRAAELGGWHYEMVARGIDDLAAVMQPGLRALLALTADGRDTTAAALTLWREFHIARAAILSIAVQD</sequence>
<dbReference type="EMBL" id="VCAO01000003">
    <property type="protein sequence ID" value="TMM48272.1"/>
    <property type="molecule type" value="Genomic_DNA"/>
</dbReference>
<dbReference type="OrthoDB" id="7506955at2"/>
<accession>A0A5S3P5F8</accession>
<dbReference type="AlphaFoldDB" id="A0A5S3P5F8"/>
<keyword evidence="2" id="KW-1185">Reference proteome</keyword>
<dbReference type="Proteomes" id="UP000309668">
    <property type="component" value="Unassembled WGS sequence"/>
</dbReference>
<evidence type="ECO:0000313" key="2">
    <source>
        <dbReference type="Proteomes" id="UP000309668"/>
    </source>
</evidence>